<dbReference type="InterPro" id="IPR053137">
    <property type="entry name" value="NLR-like"/>
</dbReference>
<accession>A0A9P8LA91</accession>
<protein>
    <recommendedName>
        <fullName evidence="4">Kinesin light chain</fullName>
    </recommendedName>
</protein>
<reference evidence="2" key="1">
    <citation type="submission" date="2021-03" db="EMBL/GenBank/DDBJ databases">
        <title>Comparative genomics and phylogenomic investigation of the class Geoglossomycetes provide insights into ecological specialization and systematics.</title>
        <authorList>
            <person name="Melie T."/>
            <person name="Pirro S."/>
            <person name="Miller A.N."/>
            <person name="Quandt A."/>
        </authorList>
    </citation>
    <scope>NUCLEOTIDE SEQUENCE</scope>
    <source>
        <strain evidence="2">CAQ_001_2017</strain>
    </source>
</reference>
<feature type="compositionally biased region" description="Basic and acidic residues" evidence="1">
    <location>
        <begin position="1"/>
        <end position="10"/>
    </location>
</feature>
<organism evidence="2 3">
    <name type="scientific">Trichoglossum hirsutum</name>
    <dbReference type="NCBI Taxonomy" id="265104"/>
    <lineage>
        <taxon>Eukaryota</taxon>
        <taxon>Fungi</taxon>
        <taxon>Dikarya</taxon>
        <taxon>Ascomycota</taxon>
        <taxon>Pezizomycotina</taxon>
        <taxon>Geoglossomycetes</taxon>
        <taxon>Geoglossales</taxon>
        <taxon>Geoglossaceae</taxon>
        <taxon>Trichoglossum</taxon>
    </lineage>
</organism>
<dbReference type="PANTHER" id="PTHR46082">
    <property type="entry name" value="ATP/GTP-BINDING PROTEIN-RELATED"/>
    <property type="match status" value="1"/>
</dbReference>
<dbReference type="AlphaFoldDB" id="A0A9P8LA91"/>
<proteinExistence type="predicted"/>
<evidence type="ECO:0008006" key="4">
    <source>
        <dbReference type="Google" id="ProtNLM"/>
    </source>
</evidence>
<dbReference type="Pfam" id="PF13374">
    <property type="entry name" value="TPR_10"/>
    <property type="match status" value="1"/>
</dbReference>
<comment type="caution">
    <text evidence="2">The sequence shown here is derived from an EMBL/GenBank/DDBJ whole genome shotgun (WGS) entry which is preliminary data.</text>
</comment>
<feature type="compositionally biased region" description="Polar residues" evidence="1">
    <location>
        <begin position="12"/>
        <end position="25"/>
    </location>
</feature>
<feature type="region of interest" description="Disordered" evidence="1">
    <location>
        <begin position="1"/>
        <end position="41"/>
    </location>
</feature>
<sequence length="188" mass="21337">MLVSKHRDGIHPTSQLPTTGWQSTGKLIDAPHKPSKHGVTNGRTLKSLLKSRIDDLDRQKAAIGREHPETLQTAYSVANILSEQGRHKDALKWYLEIYGTSKRSLGDQRRVTLQTVKSIGDIYDIANVSAQQERPKNALKWYLEIYDISVKVLSGQHWVTLQTMRSIADTSGKLGWHEEAKEWRRNGD</sequence>
<dbReference type="Gene3D" id="1.25.40.10">
    <property type="entry name" value="Tetratricopeptide repeat domain"/>
    <property type="match status" value="1"/>
</dbReference>
<dbReference type="SUPFAM" id="SSF48452">
    <property type="entry name" value="TPR-like"/>
    <property type="match status" value="1"/>
</dbReference>
<dbReference type="EMBL" id="JAGHQM010000839">
    <property type="protein sequence ID" value="KAH0558458.1"/>
    <property type="molecule type" value="Genomic_DNA"/>
</dbReference>
<dbReference type="InterPro" id="IPR011990">
    <property type="entry name" value="TPR-like_helical_dom_sf"/>
</dbReference>
<gene>
    <name evidence="2" type="ORF">GP486_004887</name>
</gene>
<name>A0A9P8LA91_9PEZI</name>
<evidence type="ECO:0000313" key="3">
    <source>
        <dbReference type="Proteomes" id="UP000750711"/>
    </source>
</evidence>
<dbReference type="PANTHER" id="PTHR46082:SF6">
    <property type="entry name" value="AAA+ ATPASE DOMAIN-CONTAINING PROTEIN-RELATED"/>
    <property type="match status" value="1"/>
</dbReference>
<evidence type="ECO:0000256" key="1">
    <source>
        <dbReference type="SAM" id="MobiDB-lite"/>
    </source>
</evidence>
<keyword evidence="3" id="KW-1185">Reference proteome</keyword>
<evidence type="ECO:0000313" key="2">
    <source>
        <dbReference type="EMBL" id="KAH0558458.1"/>
    </source>
</evidence>
<dbReference type="Proteomes" id="UP000750711">
    <property type="component" value="Unassembled WGS sequence"/>
</dbReference>